<accession>A0A136IJQ2</accession>
<gene>
    <name evidence="1" type="ORF">Micbo1qcDRAFT_181032</name>
</gene>
<dbReference type="OrthoDB" id="4788268at2759"/>
<sequence>MQHDGTMIPRICISPQQRPSLQIPPSSCPFSITSQRSALLDRHRRTHRQPLRSIIYNDSFYIMAPRRPSTRQAILGTLSRLPTELLAQVAEEAIAPRDGLQLEQMAGLASNQWHGANQHQQEPDDMRLASIEGLKPLASMLLDNPVTTTRFEFFNLGVVHRFLASLSPLDLSRIGHIYFGINIEYEDTPQLLQAAVAEGEVSGSHLKSLVNLHCFQIELRMCKYRDDNADWQGERPLVLGPSGTGLPPLFVSGRASSAFWTSTTIKDCLDRLHQQLEQRCQQHAGQHFLRLPTEAIKYTNVPNIPERMMMAYKESQLTVPGCYKLCPWDKRPDQPISSRTRYRRVLSKYNTTRRRRPLMIDPADGLIKDFVTITGIAYESDRLMVSTKRPGEVKNVPIAALMSNDGVEALKAHFDQGLVLHGPYSAHQVVSMIVTELCSSPMGGKGSRERLRRRLLRAAGLM</sequence>
<protein>
    <submittedName>
        <fullName evidence="1">Uncharacterized protein</fullName>
    </submittedName>
</protein>
<name>A0A136IJQ2_9PEZI</name>
<dbReference type="Proteomes" id="UP000070501">
    <property type="component" value="Unassembled WGS sequence"/>
</dbReference>
<dbReference type="EMBL" id="KQ964291">
    <property type="protein sequence ID" value="KXJ85203.1"/>
    <property type="molecule type" value="Genomic_DNA"/>
</dbReference>
<organism evidence="1 2">
    <name type="scientific">Microdochium bolleyi</name>
    <dbReference type="NCBI Taxonomy" id="196109"/>
    <lineage>
        <taxon>Eukaryota</taxon>
        <taxon>Fungi</taxon>
        <taxon>Dikarya</taxon>
        <taxon>Ascomycota</taxon>
        <taxon>Pezizomycotina</taxon>
        <taxon>Sordariomycetes</taxon>
        <taxon>Xylariomycetidae</taxon>
        <taxon>Xylariales</taxon>
        <taxon>Microdochiaceae</taxon>
        <taxon>Microdochium</taxon>
    </lineage>
</organism>
<evidence type="ECO:0000313" key="1">
    <source>
        <dbReference type="EMBL" id="KXJ85203.1"/>
    </source>
</evidence>
<dbReference type="AlphaFoldDB" id="A0A136IJQ2"/>
<reference evidence="2" key="1">
    <citation type="submission" date="2016-02" db="EMBL/GenBank/DDBJ databases">
        <title>Draft genome sequence of Microdochium bolleyi, a fungal endophyte of beachgrass.</title>
        <authorList>
            <consortium name="DOE Joint Genome Institute"/>
            <person name="David A.S."/>
            <person name="May G."/>
            <person name="Haridas S."/>
            <person name="Lim J."/>
            <person name="Wang M."/>
            <person name="Labutti K."/>
            <person name="Lipzen A."/>
            <person name="Barry K."/>
            <person name="Grigoriev I.V."/>
        </authorList>
    </citation>
    <scope>NUCLEOTIDE SEQUENCE [LARGE SCALE GENOMIC DNA]</scope>
    <source>
        <strain evidence="2">J235TASD1</strain>
    </source>
</reference>
<evidence type="ECO:0000313" key="2">
    <source>
        <dbReference type="Proteomes" id="UP000070501"/>
    </source>
</evidence>
<dbReference type="InParanoid" id="A0A136IJQ2"/>
<proteinExistence type="predicted"/>
<keyword evidence="2" id="KW-1185">Reference proteome</keyword>